<dbReference type="EMBL" id="AEDO01000009">
    <property type="protein sequence ID" value="EFL47129.1"/>
    <property type="molecule type" value="Genomic_DNA"/>
</dbReference>
<feature type="compositionally biased region" description="Basic and acidic residues" evidence="1">
    <location>
        <begin position="29"/>
        <end position="40"/>
    </location>
</feature>
<feature type="region of interest" description="Disordered" evidence="1">
    <location>
        <begin position="17"/>
        <end position="40"/>
    </location>
</feature>
<protein>
    <submittedName>
        <fullName evidence="2">Uncharacterized protein</fullName>
    </submittedName>
</protein>
<name>E1KNA9_9BACT</name>
<comment type="caution">
    <text evidence="2">The sequence shown here is derived from an EMBL/GenBank/DDBJ whole genome shotgun (WGS) entry which is preliminary data.</text>
</comment>
<organism evidence="2 3">
    <name type="scientific">Prevotella disiens FB035-09AN</name>
    <dbReference type="NCBI Taxonomy" id="866771"/>
    <lineage>
        <taxon>Bacteria</taxon>
        <taxon>Pseudomonadati</taxon>
        <taxon>Bacteroidota</taxon>
        <taxon>Bacteroidia</taxon>
        <taxon>Bacteroidales</taxon>
        <taxon>Prevotellaceae</taxon>
        <taxon>Prevotella</taxon>
    </lineage>
</organism>
<reference evidence="2 3" key="1">
    <citation type="submission" date="2010-08" db="EMBL/GenBank/DDBJ databases">
        <authorList>
            <person name="Durkin A.S."/>
            <person name="Madupu R."/>
            <person name="Torralba M."/>
            <person name="Gillis M."/>
            <person name="Methe B."/>
            <person name="Sutton G."/>
            <person name="Nelson K.E."/>
        </authorList>
    </citation>
    <scope>NUCLEOTIDE SEQUENCE [LARGE SCALE GENOMIC DNA]</scope>
    <source>
        <strain evidence="2 3">FB035-09AN</strain>
    </source>
</reference>
<evidence type="ECO:0000313" key="2">
    <source>
        <dbReference type="EMBL" id="EFL47129.1"/>
    </source>
</evidence>
<dbReference type="STRING" id="866771.HMPREF9296_1964"/>
<evidence type="ECO:0000256" key="1">
    <source>
        <dbReference type="SAM" id="MobiDB-lite"/>
    </source>
</evidence>
<evidence type="ECO:0000313" key="3">
    <source>
        <dbReference type="Proteomes" id="UP000003610"/>
    </source>
</evidence>
<dbReference type="AlphaFoldDB" id="E1KNA9"/>
<dbReference type="Proteomes" id="UP000003610">
    <property type="component" value="Unassembled WGS sequence"/>
</dbReference>
<accession>E1KNA9</accession>
<gene>
    <name evidence="2" type="ORF">HMPREF9296_1964</name>
</gene>
<proteinExistence type="predicted"/>
<sequence length="40" mass="4399">MGGFAAVSAVANSNLCANKGHYRNSRTSEQMERSVERIKK</sequence>